<name>A0AAD6C010_9EURO</name>
<evidence type="ECO:0000256" key="8">
    <source>
        <dbReference type="ARBA" id="ARBA00023136"/>
    </source>
</evidence>
<evidence type="ECO:0000256" key="4">
    <source>
        <dbReference type="ARBA" id="ARBA00022630"/>
    </source>
</evidence>
<dbReference type="SUPFAM" id="SSF63380">
    <property type="entry name" value="Riboflavin synthase domain-like"/>
    <property type="match status" value="1"/>
</dbReference>
<dbReference type="EMBL" id="JAPVEA010000008">
    <property type="protein sequence ID" value="KAJ5438831.1"/>
    <property type="molecule type" value="Genomic_DNA"/>
</dbReference>
<keyword evidence="8 11" id="KW-0472">Membrane</keyword>
<dbReference type="GeneID" id="81603454"/>
<evidence type="ECO:0000256" key="7">
    <source>
        <dbReference type="ARBA" id="ARBA00023027"/>
    </source>
</evidence>
<dbReference type="SUPFAM" id="SSF52343">
    <property type="entry name" value="Ferredoxin reductase-like, C-terminal NADP-linked domain"/>
    <property type="match status" value="1"/>
</dbReference>
<feature type="binding site" evidence="9">
    <location>
        <position position="195"/>
    </location>
    <ligand>
        <name>FAD</name>
        <dbReference type="ChEBI" id="CHEBI:57692"/>
    </ligand>
</feature>
<comment type="caution">
    <text evidence="13">The sequence shown here is derived from an EMBL/GenBank/DDBJ whole genome shotgun (WGS) entry which is preliminary data.</text>
</comment>
<evidence type="ECO:0000259" key="12">
    <source>
        <dbReference type="PROSITE" id="PS51384"/>
    </source>
</evidence>
<protein>
    <recommendedName>
        <fullName evidence="10">NADH-cytochrome b5 reductase</fullName>
        <ecNumber evidence="10">1.6.2.2</ecNumber>
    </recommendedName>
</protein>
<feature type="binding site" evidence="9">
    <location>
        <position position="128"/>
    </location>
    <ligand>
        <name>FAD</name>
        <dbReference type="ChEBI" id="CHEBI:57692"/>
    </ligand>
</feature>
<dbReference type="Proteomes" id="UP001213681">
    <property type="component" value="Unassembled WGS sequence"/>
</dbReference>
<dbReference type="PANTHER" id="PTHR19370">
    <property type="entry name" value="NADH-CYTOCHROME B5 REDUCTASE"/>
    <property type="match status" value="1"/>
</dbReference>
<evidence type="ECO:0000256" key="10">
    <source>
        <dbReference type="RuleBase" id="RU361226"/>
    </source>
</evidence>
<dbReference type="InterPro" id="IPR008333">
    <property type="entry name" value="Cbr1-like_FAD-bd_dom"/>
</dbReference>
<dbReference type="PRINTS" id="PR00371">
    <property type="entry name" value="FPNCR"/>
</dbReference>
<dbReference type="InterPro" id="IPR001709">
    <property type="entry name" value="Flavoprot_Pyr_Nucl_cyt_Rdtase"/>
</dbReference>
<feature type="binding site" evidence="9">
    <location>
        <position position="146"/>
    </location>
    <ligand>
        <name>FAD</name>
        <dbReference type="ChEBI" id="CHEBI:57692"/>
    </ligand>
</feature>
<dbReference type="GO" id="GO:0090524">
    <property type="term" value="F:cytochrome-b5 reductase activity, acting on NADH"/>
    <property type="evidence" value="ECO:0007669"/>
    <property type="project" value="UniProtKB-EC"/>
</dbReference>
<dbReference type="PANTHER" id="PTHR19370:SF101">
    <property type="entry name" value="NADH-CYTOCHROME B5 REDUCTASE"/>
    <property type="match status" value="1"/>
</dbReference>
<dbReference type="InterPro" id="IPR001834">
    <property type="entry name" value="CBR-like"/>
</dbReference>
<dbReference type="Pfam" id="PF00175">
    <property type="entry name" value="NAD_binding_1"/>
    <property type="match status" value="1"/>
</dbReference>
<sequence length="317" mass="35523">MASRLSWQSLRARPVLLSTVVFAGIGAYFGARSFRLPTGYAESPESPKVFGGFGFTTLRLQDVKVVNHNTKRLVFEFPDQNTASGLALTCKAAFADWIRYIVLKFILFQAALLTYSWPKGQWLPVLRPYTPISDLNQPGSVELMVKHYPNGKASSHLHSLRPGDTLTFAATLKGFPWTPNKYSQVYLIAGGAGITPIYQLIQGILNYPDDQTKINLVFGVNTEEDLLLRDELEQYKKRFPGRFNYIYTVSHPHEDGSSLRKGYVTEELLRDVMRGADKDTHVFVCGPPGMEDALVGSRKSVGVLSRLGFSKDQIYKF</sequence>
<feature type="binding site" evidence="9">
    <location>
        <position position="129"/>
    </location>
    <ligand>
        <name>FAD</name>
        <dbReference type="ChEBI" id="CHEBI:57692"/>
    </ligand>
</feature>
<dbReference type="FunFam" id="3.40.50.80:FF:000009">
    <property type="entry name" value="NADH-cytochrome b5 reductase"/>
    <property type="match status" value="1"/>
</dbReference>
<comment type="subcellular location">
    <subcellularLocation>
        <location evidence="2">Mitochondrion outer membrane</location>
        <topology evidence="2">Single-pass membrane protein</topology>
    </subcellularLocation>
</comment>
<dbReference type="EC" id="1.6.2.2" evidence="10"/>
<reference evidence="13" key="1">
    <citation type="submission" date="2022-12" db="EMBL/GenBank/DDBJ databases">
        <authorList>
            <person name="Petersen C."/>
        </authorList>
    </citation>
    <scope>NUCLEOTIDE SEQUENCE</scope>
    <source>
        <strain evidence="13">IBT 16125</strain>
    </source>
</reference>
<evidence type="ECO:0000313" key="13">
    <source>
        <dbReference type="EMBL" id="KAJ5438831.1"/>
    </source>
</evidence>
<comment type="catalytic activity">
    <reaction evidence="10">
        <text>2 Fe(III)-[cytochrome b5] + NADH = 2 Fe(II)-[cytochrome b5] + NAD(+) + H(+)</text>
        <dbReference type="Rhea" id="RHEA:46680"/>
        <dbReference type="Rhea" id="RHEA-COMP:10438"/>
        <dbReference type="Rhea" id="RHEA-COMP:10439"/>
        <dbReference type="ChEBI" id="CHEBI:15378"/>
        <dbReference type="ChEBI" id="CHEBI:29033"/>
        <dbReference type="ChEBI" id="CHEBI:29034"/>
        <dbReference type="ChEBI" id="CHEBI:57540"/>
        <dbReference type="ChEBI" id="CHEBI:57945"/>
        <dbReference type="EC" id="1.6.2.2"/>
    </reaction>
</comment>
<gene>
    <name evidence="13" type="ORF">N7458_009829</name>
</gene>
<evidence type="ECO:0000256" key="1">
    <source>
        <dbReference type="ARBA" id="ARBA00001974"/>
    </source>
</evidence>
<evidence type="ECO:0000256" key="5">
    <source>
        <dbReference type="ARBA" id="ARBA00022827"/>
    </source>
</evidence>
<evidence type="ECO:0000313" key="14">
    <source>
        <dbReference type="Proteomes" id="UP001213681"/>
    </source>
</evidence>
<dbReference type="InterPro" id="IPR039261">
    <property type="entry name" value="FNR_nucleotide-bd"/>
</dbReference>
<keyword evidence="14" id="KW-1185">Reference proteome</keyword>
<feature type="binding site" evidence="9">
    <location>
        <position position="154"/>
    </location>
    <ligand>
        <name>FAD</name>
        <dbReference type="ChEBI" id="CHEBI:57692"/>
    </ligand>
</feature>
<dbReference type="PROSITE" id="PS51384">
    <property type="entry name" value="FAD_FR"/>
    <property type="match status" value="1"/>
</dbReference>
<keyword evidence="7 10" id="KW-0520">NAD</keyword>
<comment type="similarity">
    <text evidence="3 10">Belongs to the flavoprotein pyridine nucleotide cytochrome reductase family.</text>
</comment>
<dbReference type="GO" id="GO:0006696">
    <property type="term" value="P:ergosterol biosynthetic process"/>
    <property type="evidence" value="ECO:0007669"/>
    <property type="project" value="TreeGrafter"/>
</dbReference>
<evidence type="ECO:0000256" key="3">
    <source>
        <dbReference type="ARBA" id="ARBA00006105"/>
    </source>
</evidence>
<feature type="binding site" evidence="9">
    <location>
        <position position="127"/>
    </location>
    <ligand>
        <name>FAD</name>
        <dbReference type="ChEBI" id="CHEBI:57692"/>
    </ligand>
</feature>
<accession>A0AAD6C010</accession>
<dbReference type="RefSeq" id="XP_056762060.1">
    <property type="nucleotide sequence ID" value="XM_056913211.1"/>
</dbReference>
<dbReference type="PRINTS" id="PR00406">
    <property type="entry name" value="CYTB5RDTASE"/>
</dbReference>
<dbReference type="AlphaFoldDB" id="A0AAD6C010"/>
<dbReference type="CDD" id="cd06183">
    <property type="entry name" value="cyt_b5_reduct_like"/>
    <property type="match status" value="1"/>
</dbReference>
<evidence type="ECO:0000256" key="11">
    <source>
        <dbReference type="SAM" id="Phobius"/>
    </source>
</evidence>
<dbReference type="Pfam" id="PF00970">
    <property type="entry name" value="FAD_binding_6"/>
    <property type="match status" value="1"/>
</dbReference>
<feature type="transmembrane region" description="Helical" evidence="11">
    <location>
        <begin position="12"/>
        <end position="31"/>
    </location>
</feature>
<dbReference type="Gene3D" id="2.40.30.10">
    <property type="entry name" value="Translation factors"/>
    <property type="match status" value="1"/>
</dbReference>
<keyword evidence="11" id="KW-0812">Transmembrane</keyword>
<dbReference type="InterPro" id="IPR017938">
    <property type="entry name" value="Riboflavin_synthase-like_b-brl"/>
</dbReference>
<evidence type="ECO:0000256" key="2">
    <source>
        <dbReference type="ARBA" id="ARBA00004572"/>
    </source>
</evidence>
<keyword evidence="11" id="KW-1133">Transmembrane helix</keyword>
<keyword evidence="6 10" id="KW-0560">Oxidoreductase</keyword>
<evidence type="ECO:0000256" key="9">
    <source>
        <dbReference type="PIRSR" id="PIRSR601834-1"/>
    </source>
</evidence>
<evidence type="ECO:0000256" key="6">
    <source>
        <dbReference type="ARBA" id="ARBA00023002"/>
    </source>
</evidence>
<feature type="binding site" evidence="9">
    <location>
        <position position="152"/>
    </location>
    <ligand>
        <name>FAD</name>
        <dbReference type="ChEBI" id="CHEBI:57692"/>
    </ligand>
</feature>
<dbReference type="Gene3D" id="3.40.50.80">
    <property type="entry name" value="Nucleotide-binding domain of ferredoxin-NADP reductase (FNR) module"/>
    <property type="match status" value="1"/>
</dbReference>
<dbReference type="GO" id="GO:0005741">
    <property type="term" value="C:mitochondrial outer membrane"/>
    <property type="evidence" value="ECO:0007669"/>
    <property type="project" value="UniProtKB-SubCell"/>
</dbReference>
<comment type="cofactor">
    <cofactor evidence="1 9 10">
        <name>FAD</name>
        <dbReference type="ChEBI" id="CHEBI:57692"/>
    </cofactor>
</comment>
<proteinExistence type="inferred from homology"/>
<dbReference type="InterPro" id="IPR017927">
    <property type="entry name" value="FAD-bd_FR_type"/>
</dbReference>
<reference evidence="13" key="2">
    <citation type="journal article" date="2023" name="IMA Fungus">
        <title>Comparative genomic study of the Penicillium genus elucidates a diverse pangenome and 15 lateral gene transfer events.</title>
        <authorList>
            <person name="Petersen C."/>
            <person name="Sorensen T."/>
            <person name="Nielsen M.R."/>
            <person name="Sondergaard T.E."/>
            <person name="Sorensen J.L."/>
            <person name="Fitzpatrick D.A."/>
            <person name="Frisvad J.C."/>
            <person name="Nielsen K.L."/>
        </authorList>
    </citation>
    <scope>NUCLEOTIDE SEQUENCE</scope>
    <source>
        <strain evidence="13">IBT 16125</strain>
    </source>
</reference>
<keyword evidence="4 9" id="KW-0285">Flavoprotein</keyword>
<organism evidence="13 14">
    <name type="scientific">Penicillium daleae</name>
    <dbReference type="NCBI Taxonomy" id="63821"/>
    <lineage>
        <taxon>Eukaryota</taxon>
        <taxon>Fungi</taxon>
        <taxon>Dikarya</taxon>
        <taxon>Ascomycota</taxon>
        <taxon>Pezizomycotina</taxon>
        <taxon>Eurotiomycetes</taxon>
        <taxon>Eurotiomycetidae</taxon>
        <taxon>Eurotiales</taxon>
        <taxon>Aspergillaceae</taxon>
        <taxon>Penicillium</taxon>
    </lineage>
</organism>
<dbReference type="InterPro" id="IPR001433">
    <property type="entry name" value="OxRdtase_FAD/NAD-bd"/>
</dbReference>
<feature type="domain" description="FAD-binding FR-type" evidence="12">
    <location>
        <begin position="53"/>
        <end position="178"/>
    </location>
</feature>
<keyword evidence="5 9" id="KW-0274">FAD</keyword>